<dbReference type="AlphaFoldDB" id="A0A840IGG9"/>
<feature type="domain" description="Copper-binding protein MbnP-like" evidence="3">
    <location>
        <begin position="38"/>
        <end position="267"/>
    </location>
</feature>
<protein>
    <submittedName>
        <fullName evidence="4">Putative repeat protein (TIGR04052 family)</fullName>
    </submittedName>
</protein>
<dbReference type="NCBIfam" id="TIGR04052">
    <property type="entry name" value="MbnP_like_WxW"/>
    <property type="match status" value="1"/>
</dbReference>
<sequence length="330" mass="33402">MGTTVRTATAALCAALGVAVIAAPADAAGRQKQQPRRQAVAIDFAAVAGSSPVSCGKPIAGLGTTAATARLTDLRFFVSDVRLLRRDGRAVALKLRADSPYRVTRGKAAVTLIDLENGRGGCAGGTRGTNASVRGTVRRGDYVGVRWTVGVPFALNHTDATTAPAPLNSAAMAWSWQVGRKFTKIEVSDPGDGAAPWAARTFFVHLGSTGCAGNPATGATVRCAAANRAGVTLRRFDPKRQRIAVDLKALLAGVDVTRNGGGAPGCMANPSDPECGPVFRAFGLRLPAAAGDGAGGHGDHAGGGDPGADGDGGHAMAAAGGQTVFRAIKR</sequence>
<evidence type="ECO:0000259" key="3">
    <source>
        <dbReference type="Pfam" id="PF20243"/>
    </source>
</evidence>
<dbReference type="InterPro" id="IPR046863">
    <property type="entry name" value="MbnP-like_dom"/>
</dbReference>
<accession>A0A840IGG9</accession>
<feature type="chain" id="PRO_5032331781" evidence="2">
    <location>
        <begin position="28"/>
        <end position="330"/>
    </location>
</feature>
<dbReference type="Proteomes" id="UP000585272">
    <property type="component" value="Unassembled WGS sequence"/>
</dbReference>
<feature type="region of interest" description="Disordered" evidence="1">
    <location>
        <begin position="292"/>
        <end position="316"/>
    </location>
</feature>
<reference evidence="4 5" key="1">
    <citation type="submission" date="2020-08" db="EMBL/GenBank/DDBJ databases">
        <title>Genomic Encyclopedia of Archaeal and Bacterial Type Strains, Phase II (KMG-II): from individual species to whole genera.</title>
        <authorList>
            <person name="Goeker M."/>
        </authorList>
    </citation>
    <scope>NUCLEOTIDE SEQUENCE [LARGE SCALE GENOMIC DNA]</scope>
    <source>
        <strain evidence="4 5">DSM 23288</strain>
    </source>
</reference>
<keyword evidence="2" id="KW-0732">Signal</keyword>
<name>A0A840IGG9_9ACTN</name>
<evidence type="ECO:0000313" key="4">
    <source>
        <dbReference type="EMBL" id="MBB4663435.1"/>
    </source>
</evidence>
<organism evidence="4 5">
    <name type="scientific">Conexibacter arvalis</name>
    <dbReference type="NCBI Taxonomy" id="912552"/>
    <lineage>
        <taxon>Bacteria</taxon>
        <taxon>Bacillati</taxon>
        <taxon>Actinomycetota</taxon>
        <taxon>Thermoleophilia</taxon>
        <taxon>Solirubrobacterales</taxon>
        <taxon>Conexibacteraceae</taxon>
        <taxon>Conexibacter</taxon>
    </lineage>
</organism>
<keyword evidence="5" id="KW-1185">Reference proteome</keyword>
<dbReference type="Pfam" id="PF20243">
    <property type="entry name" value="MbnP"/>
    <property type="match status" value="1"/>
</dbReference>
<feature type="signal peptide" evidence="2">
    <location>
        <begin position="1"/>
        <end position="27"/>
    </location>
</feature>
<dbReference type="RefSeq" id="WP_183343166.1">
    <property type="nucleotide sequence ID" value="NZ_JACHNU010000004.1"/>
</dbReference>
<dbReference type="InterPro" id="IPR023977">
    <property type="entry name" value="MbnP-like"/>
</dbReference>
<proteinExistence type="predicted"/>
<comment type="caution">
    <text evidence="4">The sequence shown here is derived from an EMBL/GenBank/DDBJ whole genome shotgun (WGS) entry which is preliminary data.</text>
</comment>
<evidence type="ECO:0000256" key="1">
    <source>
        <dbReference type="SAM" id="MobiDB-lite"/>
    </source>
</evidence>
<gene>
    <name evidence="4" type="ORF">BDZ31_003030</name>
</gene>
<evidence type="ECO:0000256" key="2">
    <source>
        <dbReference type="SAM" id="SignalP"/>
    </source>
</evidence>
<evidence type="ECO:0000313" key="5">
    <source>
        <dbReference type="Proteomes" id="UP000585272"/>
    </source>
</evidence>
<dbReference type="EMBL" id="JACHNU010000004">
    <property type="protein sequence ID" value="MBB4663435.1"/>
    <property type="molecule type" value="Genomic_DNA"/>
</dbReference>